<evidence type="ECO:0000256" key="5">
    <source>
        <dbReference type="PROSITE-ProRule" id="PRU00169"/>
    </source>
</evidence>
<dbReference type="Pfam" id="PF00072">
    <property type="entry name" value="Response_reg"/>
    <property type="match status" value="1"/>
</dbReference>
<dbReference type="InterPro" id="IPR058245">
    <property type="entry name" value="NreC/VraR/RcsB-like_REC"/>
</dbReference>
<dbReference type="SUPFAM" id="SSF52172">
    <property type="entry name" value="CheY-like"/>
    <property type="match status" value="1"/>
</dbReference>
<dbReference type="CDD" id="cd06170">
    <property type="entry name" value="LuxR_C_like"/>
    <property type="match status" value="1"/>
</dbReference>
<evidence type="ECO:0000256" key="3">
    <source>
        <dbReference type="ARBA" id="ARBA00023125"/>
    </source>
</evidence>
<dbReference type="SMART" id="SM00448">
    <property type="entry name" value="REC"/>
    <property type="match status" value="1"/>
</dbReference>
<reference evidence="8 9" key="1">
    <citation type="submission" date="2015-07" db="EMBL/GenBank/DDBJ databases">
        <title>The draft genome sequence of Leadbetterella sp. JN14-9.</title>
        <authorList>
            <person name="Liu Y."/>
            <person name="Du J."/>
            <person name="Shao Z."/>
        </authorList>
    </citation>
    <scope>NUCLEOTIDE SEQUENCE [LARGE SCALE GENOMIC DNA]</scope>
    <source>
        <strain evidence="8 9">JN14-9</strain>
    </source>
</reference>
<dbReference type="RefSeq" id="WP_055149395.1">
    <property type="nucleotide sequence ID" value="NZ_JXSZ01000010.1"/>
</dbReference>
<keyword evidence="3" id="KW-0238">DNA-binding</keyword>
<evidence type="ECO:0000256" key="1">
    <source>
        <dbReference type="ARBA" id="ARBA00022553"/>
    </source>
</evidence>
<keyword evidence="9" id="KW-1185">Reference proteome</keyword>
<dbReference type="GO" id="GO:0006355">
    <property type="term" value="P:regulation of DNA-templated transcription"/>
    <property type="evidence" value="ECO:0007669"/>
    <property type="project" value="InterPro"/>
</dbReference>
<name>A0A0N8H9K7_9BACT</name>
<dbReference type="PRINTS" id="PR00038">
    <property type="entry name" value="HTHLUXR"/>
</dbReference>
<dbReference type="Gene3D" id="3.40.50.2300">
    <property type="match status" value="1"/>
</dbReference>
<dbReference type="InterPro" id="IPR016032">
    <property type="entry name" value="Sig_transdc_resp-reg_C-effctor"/>
</dbReference>
<keyword evidence="2" id="KW-0805">Transcription regulation</keyword>
<evidence type="ECO:0000313" key="9">
    <source>
        <dbReference type="Proteomes" id="UP000050454"/>
    </source>
</evidence>
<dbReference type="Proteomes" id="UP000050454">
    <property type="component" value="Unassembled WGS sequence"/>
</dbReference>
<dbReference type="STRING" id="1605367.AFM12_14275"/>
<accession>A0A0N8H9K7</accession>
<dbReference type="PANTHER" id="PTHR43214:SF41">
    <property type="entry name" value="NITRATE_NITRITE RESPONSE REGULATOR PROTEIN NARP"/>
    <property type="match status" value="1"/>
</dbReference>
<feature type="domain" description="HTH luxR-type" evidence="6">
    <location>
        <begin position="141"/>
        <end position="206"/>
    </location>
</feature>
<evidence type="ECO:0000259" key="7">
    <source>
        <dbReference type="PROSITE" id="PS50110"/>
    </source>
</evidence>
<dbReference type="Pfam" id="PF00196">
    <property type="entry name" value="GerE"/>
    <property type="match status" value="1"/>
</dbReference>
<sequence>MIRLALVDDHEIFRKGLEGLLKSRGDFEVLNSMGSANELLENLPLTTTDVLLLDLQLPDMEPEILLKKIRRIQPDLKILYLTLVRGNRYFNKLKPLGLQGYILKDSPVELLSEAIESVAKGEEYFTDRYQTEHLNTVTTPENKMKELLSKRELEVLKLVAQEYSSSQIAEQLFLSVSTVDSHRKNIMIKLGVDNIVGLIKVAVQNGLI</sequence>
<dbReference type="InterPro" id="IPR011006">
    <property type="entry name" value="CheY-like_superfamily"/>
</dbReference>
<dbReference type="EMBL" id="LGTQ01000010">
    <property type="protein sequence ID" value="KPM47644.1"/>
    <property type="molecule type" value="Genomic_DNA"/>
</dbReference>
<dbReference type="PROSITE" id="PS50043">
    <property type="entry name" value="HTH_LUXR_2"/>
    <property type="match status" value="1"/>
</dbReference>
<dbReference type="InterPro" id="IPR039420">
    <property type="entry name" value="WalR-like"/>
</dbReference>
<dbReference type="AlphaFoldDB" id="A0A0N8H9K7"/>
<evidence type="ECO:0000259" key="6">
    <source>
        <dbReference type="PROSITE" id="PS50043"/>
    </source>
</evidence>
<proteinExistence type="predicted"/>
<dbReference type="GO" id="GO:0003677">
    <property type="term" value="F:DNA binding"/>
    <property type="evidence" value="ECO:0007669"/>
    <property type="project" value="UniProtKB-KW"/>
</dbReference>
<evidence type="ECO:0000313" key="8">
    <source>
        <dbReference type="EMBL" id="KPM47644.1"/>
    </source>
</evidence>
<keyword evidence="1 5" id="KW-0597">Phosphoprotein</keyword>
<dbReference type="GO" id="GO:0000160">
    <property type="term" value="P:phosphorelay signal transduction system"/>
    <property type="evidence" value="ECO:0007669"/>
    <property type="project" value="InterPro"/>
</dbReference>
<gene>
    <name evidence="8" type="ORF">AFM12_14275</name>
</gene>
<dbReference type="CDD" id="cd17535">
    <property type="entry name" value="REC_NarL-like"/>
    <property type="match status" value="1"/>
</dbReference>
<dbReference type="InterPro" id="IPR000792">
    <property type="entry name" value="Tscrpt_reg_LuxR_C"/>
</dbReference>
<dbReference type="SMART" id="SM00421">
    <property type="entry name" value="HTH_LUXR"/>
    <property type="match status" value="1"/>
</dbReference>
<evidence type="ECO:0000256" key="4">
    <source>
        <dbReference type="ARBA" id="ARBA00023163"/>
    </source>
</evidence>
<feature type="modified residue" description="4-aspartylphosphate" evidence="5">
    <location>
        <position position="54"/>
    </location>
</feature>
<feature type="domain" description="Response regulatory" evidence="7">
    <location>
        <begin position="3"/>
        <end position="119"/>
    </location>
</feature>
<evidence type="ECO:0008006" key="10">
    <source>
        <dbReference type="Google" id="ProtNLM"/>
    </source>
</evidence>
<protein>
    <recommendedName>
        <fullName evidence="10">LuxR family transcriptional regulator</fullName>
    </recommendedName>
</protein>
<dbReference type="PANTHER" id="PTHR43214">
    <property type="entry name" value="TWO-COMPONENT RESPONSE REGULATOR"/>
    <property type="match status" value="1"/>
</dbReference>
<comment type="caution">
    <text evidence="8">The sequence shown here is derived from an EMBL/GenBank/DDBJ whole genome shotgun (WGS) entry which is preliminary data.</text>
</comment>
<dbReference type="InterPro" id="IPR001789">
    <property type="entry name" value="Sig_transdc_resp-reg_receiver"/>
</dbReference>
<organism evidence="8 9">
    <name type="scientific">Jiulongibacter sediminis</name>
    <dbReference type="NCBI Taxonomy" id="1605367"/>
    <lineage>
        <taxon>Bacteria</taxon>
        <taxon>Pseudomonadati</taxon>
        <taxon>Bacteroidota</taxon>
        <taxon>Cytophagia</taxon>
        <taxon>Cytophagales</taxon>
        <taxon>Leadbetterellaceae</taxon>
        <taxon>Jiulongibacter</taxon>
    </lineage>
</organism>
<keyword evidence="4" id="KW-0804">Transcription</keyword>
<dbReference type="SUPFAM" id="SSF46894">
    <property type="entry name" value="C-terminal effector domain of the bipartite response regulators"/>
    <property type="match status" value="1"/>
</dbReference>
<dbReference type="OrthoDB" id="9797341at2"/>
<evidence type="ECO:0000256" key="2">
    <source>
        <dbReference type="ARBA" id="ARBA00023015"/>
    </source>
</evidence>
<dbReference type="PROSITE" id="PS50110">
    <property type="entry name" value="RESPONSE_REGULATORY"/>
    <property type="match status" value="1"/>
</dbReference>